<keyword evidence="3" id="KW-1185">Reference proteome</keyword>
<evidence type="ECO:0000313" key="3">
    <source>
        <dbReference type="Proteomes" id="UP000249789"/>
    </source>
</evidence>
<dbReference type="VEuPathDB" id="FungiDB:BO72DRAFT_284396"/>
<dbReference type="GeneID" id="63857647"/>
<feature type="region of interest" description="Disordered" evidence="1">
    <location>
        <begin position="22"/>
        <end position="55"/>
    </location>
</feature>
<evidence type="ECO:0000256" key="1">
    <source>
        <dbReference type="SAM" id="MobiDB-lite"/>
    </source>
</evidence>
<accession>A0A8G1W2E9</accession>
<dbReference type="AlphaFoldDB" id="A0A8G1W2E9"/>
<name>A0A8G1W2E9_9EURO</name>
<sequence>MLNVERRVPLKYKYKYNPRLRSPRNLLNLPYSNNQHTTPPDPQTPKEKKKEEEKEKTAIEWVRGFDLPCIRGPAIKLGGGEGISPFFPPRNPPTVSQVNFTRRCMAMEMVPEPYFSVVDHRTQARGSNLRIAWHGNPRKAGWAGKGFLSSGLFFFSSSVGWI</sequence>
<dbReference type="Proteomes" id="UP000249789">
    <property type="component" value="Unassembled WGS sequence"/>
</dbReference>
<gene>
    <name evidence="2" type="ORF">BO72DRAFT_284396</name>
</gene>
<reference evidence="2 3" key="1">
    <citation type="submission" date="2018-02" db="EMBL/GenBank/DDBJ databases">
        <title>The genomes of Aspergillus section Nigri reveals drivers in fungal speciation.</title>
        <authorList>
            <consortium name="DOE Joint Genome Institute"/>
            <person name="Vesth T.C."/>
            <person name="Nybo J."/>
            <person name="Theobald S."/>
            <person name="Brandl J."/>
            <person name="Frisvad J.C."/>
            <person name="Nielsen K.F."/>
            <person name="Lyhne E.K."/>
            <person name="Kogle M.E."/>
            <person name="Kuo A."/>
            <person name="Riley R."/>
            <person name="Clum A."/>
            <person name="Nolan M."/>
            <person name="Lipzen A."/>
            <person name="Salamov A."/>
            <person name="Henrissat B."/>
            <person name="Wiebenga A."/>
            <person name="De vries R.P."/>
            <person name="Grigoriev I.V."/>
            <person name="Mortensen U.H."/>
            <person name="Andersen M.R."/>
            <person name="Baker S.E."/>
        </authorList>
    </citation>
    <scope>NUCLEOTIDE SEQUENCE [LARGE SCALE GENOMIC DNA]</scope>
    <source>
        <strain evidence="2 3">CBS 313.89</strain>
    </source>
</reference>
<dbReference type="RefSeq" id="XP_040804608.1">
    <property type="nucleotide sequence ID" value="XM_040940314.1"/>
</dbReference>
<evidence type="ECO:0000313" key="2">
    <source>
        <dbReference type="EMBL" id="RAK80598.1"/>
    </source>
</evidence>
<protein>
    <submittedName>
        <fullName evidence="2">Uncharacterized protein</fullName>
    </submittedName>
</protein>
<feature type="compositionally biased region" description="Basic and acidic residues" evidence="1">
    <location>
        <begin position="44"/>
        <end position="55"/>
    </location>
</feature>
<proteinExistence type="predicted"/>
<organism evidence="2 3">
    <name type="scientific">Aspergillus fijiensis CBS 313.89</name>
    <dbReference type="NCBI Taxonomy" id="1448319"/>
    <lineage>
        <taxon>Eukaryota</taxon>
        <taxon>Fungi</taxon>
        <taxon>Dikarya</taxon>
        <taxon>Ascomycota</taxon>
        <taxon>Pezizomycotina</taxon>
        <taxon>Eurotiomycetes</taxon>
        <taxon>Eurotiomycetidae</taxon>
        <taxon>Eurotiales</taxon>
        <taxon>Aspergillaceae</taxon>
        <taxon>Aspergillus</taxon>
    </lineage>
</organism>
<dbReference type="EMBL" id="KZ824628">
    <property type="protein sequence ID" value="RAK80598.1"/>
    <property type="molecule type" value="Genomic_DNA"/>
</dbReference>